<dbReference type="Proteomes" id="UP000244900">
    <property type="component" value="Chromosome"/>
</dbReference>
<evidence type="ECO:0000313" key="1">
    <source>
        <dbReference type="EMBL" id="AWI32637.1"/>
    </source>
</evidence>
<dbReference type="KEGG" id="stir:DDW44_30425"/>
<evidence type="ECO:0000313" key="2">
    <source>
        <dbReference type="Proteomes" id="UP000244900"/>
    </source>
</evidence>
<sequence length="72" mass="7733">MNRKAAEAALAAYVGNCGPGEAKEPEHWQASDLVTDLLMLFDADTARKILRRVEGDLTAEQPDVTPVLPAAI</sequence>
<dbReference type="OrthoDB" id="9925321at2"/>
<accession>A0A2S1T292</accession>
<organism evidence="1 2">
    <name type="scientific">Streptomyces tirandamycinicus</name>
    <dbReference type="NCBI Taxonomy" id="2174846"/>
    <lineage>
        <taxon>Bacteria</taxon>
        <taxon>Bacillati</taxon>
        <taxon>Actinomycetota</taxon>
        <taxon>Actinomycetes</taxon>
        <taxon>Kitasatosporales</taxon>
        <taxon>Streptomycetaceae</taxon>
        <taxon>Streptomyces</taxon>
    </lineage>
</organism>
<dbReference type="RefSeq" id="WP_108908505.1">
    <property type="nucleotide sequence ID" value="NZ_CP029188.1"/>
</dbReference>
<reference evidence="1 2" key="1">
    <citation type="submission" date="2018-05" db="EMBL/GenBank/DDBJ databases">
        <title>Complete genome sequence of sponge-derived Streptomyces sp. HNM0039.</title>
        <authorList>
            <person name="Huang X."/>
            <person name="Zhou S."/>
        </authorList>
    </citation>
    <scope>NUCLEOTIDE SEQUENCE [LARGE SCALE GENOMIC DNA]</scope>
    <source>
        <strain evidence="1 2">HNM0039</strain>
    </source>
</reference>
<protein>
    <submittedName>
        <fullName evidence="1">Uncharacterized protein</fullName>
    </submittedName>
</protein>
<gene>
    <name evidence="1" type="ORF">DDW44_30425</name>
</gene>
<dbReference type="EMBL" id="CP029188">
    <property type="protein sequence ID" value="AWI32637.1"/>
    <property type="molecule type" value="Genomic_DNA"/>
</dbReference>
<proteinExistence type="predicted"/>
<dbReference type="AlphaFoldDB" id="A0A2S1T292"/>
<keyword evidence="2" id="KW-1185">Reference proteome</keyword>
<name>A0A2S1T292_9ACTN</name>